<dbReference type="InterPro" id="IPR027304">
    <property type="entry name" value="Trigger_fact/SurA_dom_sf"/>
</dbReference>
<accession>A0AB94IBF7</accession>
<organism evidence="14 15">
    <name type="scientific">Candidatus Schmidhempelia bombi str. Bimp</name>
    <dbReference type="NCBI Taxonomy" id="1387197"/>
    <lineage>
        <taxon>Bacteria</taxon>
        <taxon>Pseudomonadati</taxon>
        <taxon>Pseudomonadota</taxon>
        <taxon>Gammaproteobacteria</taxon>
        <taxon>Orbales</taxon>
        <taxon>Orbaceae</taxon>
        <taxon>Candidatus Schmidhempelia</taxon>
    </lineage>
</organism>
<dbReference type="Pfam" id="PF13624">
    <property type="entry name" value="SurA_N_3"/>
    <property type="match status" value="1"/>
</dbReference>
<dbReference type="Gene3D" id="1.10.4030.10">
    <property type="entry name" value="Porin chaperone SurA, peptide-binding domain"/>
    <property type="match status" value="1"/>
</dbReference>
<dbReference type="PROSITE" id="PS50198">
    <property type="entry name" value="PPIC_PPIASE_2"/>
    <property type="match status" value="1"/>
</dbReference>
<evidence type="ECO:0000256" key="2">
    <source>
        <dbReference type="ARBA" id="ARBA00022475"/>
    </source>
</evidence>
<evidence type="ECO:0000256" key="9">
    <source>
        <dbReference type="ARBA" id="ARBA00040743"/>
    </source>
</evidence>
<evidence type="ECO:0000256" key="7">
    <source>
        <dbReference type="ARBA" id="ARBA00023186"/>
    </source>
</evidence>
<proteinExistence type="inferred from homology"/>
<keyword evidence="2" id="KW-1003">Cell membrane</keyword>
<keyword evidence="7" id="KW-0143">Chaperone</keyword>
<dbReference type="InterPro" id="IPR000297">
    <property type="entry name" value="PPIase_PpiC"/>
</dbReference>
<feature type="domain" description="PpiC" evidence="13">
    <location>
        <begin position="271"/>
        <end position="360"/>
    </location>
</feature>
<evidence type="ECO:0000256" key="3">
    <source>
        <dbReference type="ARBA" id="ARBA00022519"/>
    </source>
</evidence>
<sequence>MESSYYMMEKIRTAANNVVVKIIFGLIILSFIFAGVGGIFTMNANTDKQYIAKVDGEGLSRIAYENAALSQIQQYHLTSDQPELIQLVRQNVLQQQIQDHLVYKYLDKLDIKVTNEQVKSNIRRNPAFAKDGRFNNELFLNTIKRQGYPSADIYAEYLRQQMRMQQLFSALQLTDFVLPVDADLVKLHDQQRVVATATLSAKDLGIADKSFTDEELKAYYLAHPQQFTTNTELVKLDIVRLPRSAIEAGINITDEDINTYYEQHKKSYVTPPEFAYSSIETENLADAEAIYQQLVSGADFAELAAEKGLYPMQRNTKGVLGWFSAESLPESLKAANLTDIGQFSKPLKQENGHYLIVKLDDQHEQQTAALESIKDVVKNDLLQSMIDQQIQDKEKQIHQFVEQGLSLSDIAGKLNRQVEQTTWINQHTAPLTYSAVGEIVMQQLDEDSTNRTHILGPVYADENQEIYAVQIMDYRPIGLATFESVKLDILAILQKQDRDERFRTATEQLMTKLSSQDAETKAKLTFTEAQLITRQDTSLDKDVIKTAFNLVPSVDNKPVYGITYLPQERAVITQLTQVKEATEVRNMDDNMLEPLIASSSKAIVTTLTSQAKIELMPTE</sequence>
<keyword evidence="11" id="KW-0413">Isomerase</keyword>
<keyword evidence="6 12" id="KW-0472">Membrane</keyword>
<evidence type="ECO:0000313" key="15">
    <source>
        <dbReference type="Proteomes" id="UP000506160"/>
    </source>
</evidence>
<dbReference type="AlphaFoldDB" id="A0AB94IBF7"/>
<dbReference type="EMBL" id="AWGA01000066">
    <property type="protein sequence ID" value="TEA26739.1"/>
    <property type="molecule type" value="Genomic_DNA"/>
</dbReference>
<evidence type="ECO:0000256" key="8">
    <source>
        <dbReference type="ARBA" id="ARBA00038408"/>
    </source>
</evidence>
<reference evidence="14 15" key="1">
    <citation type="journal article" date="2014" name="Appl. Environ. Microbiol.">
        <title>Genomic features of a bumble bee symbiont reflect its host environment.</title>
        <authorList>
            <person name="Martinson V.G."/>
            <person name="Magoc T."/>
            <person name="Koch H."/>
            <person name="Salzberg S.L."/>
            <person name="Moran N.A."/>
        </authorList>
    </citation>
    <scope>NUCLEOTIDE SEQUENCE [LARGE SCALE GENOMIC DNA]</scope>
    <source>
        <strain evidence="14 15">Bimp</strain>
    </source>
</reference>
<evidence type="ECO:0000256" key="6">
    <source>
        <dbReference type="ARBA" id="ARBA00023136"/>
    </source>
</evidence>
<evidence type="ECO:0000256" key="11">
    <source>
        <dbReference type="PROSITE-ProRule" id="PRU00278"/>
    </source>
</evidence>
<evidence type="ECO:0000313" key="14">
    <source>
        <dbReference type="EMBL" id="TEA26739.1"/>
    </source>
</evidence>
<keyword evidence="4 12" id="KW-0812">Transmembrane</keyword>
<evidence type="ECO:0000256" key="5">
    <source>
        <dbReference type="ARBA" id="ARBA00022989"/>
    </source>
</evidence>
<dbReference type="GO" id="GO:0003755">
    <property type="term" value="F:peptidyl-prolyl cis-trans isomerase activity"/>
    <property type="evidence" value="ECO:0007669"/>
    <property type="project" value="UniProtKB-KW"/>
</dbReference>
<keyword evidence="15" id="KW-1185">Reference proteome</keyword>
<feature type="transmembrane region" description="Helical" evidence="12">
    <location>
        <begin position="18"/>
        <end position="40"/>
    </location>
</feature>
<dbReference type="GO" id="GO:0005886">
    <property type="term" value="C:plasma membrane"/>
    <property type="evidence" value="ECO:0007669"/>
    <property type="project" value="UniProtKB-SubCell"/>
</dbReference>
<evidence type="ECO:0000256" key="10">
    <source>
        <dbReference type="ARBA" id="ARBA00042775"/>
    </source>
</evidence>
<name>A0AB94IBF7_9GAMM</name>
<keyword evidence="5 12" id="KW-1133">Transmembrane helix</keyword>
<dbReference type="InterPro" id="IPR046357">
    <property type="entry name" value="PPIase_dom_sf"/>
</dbReference>
<evidence type="ECO:0000256" key="4">
    <source>
        <dbReference type="ARBA" id="ARBA00022692"/>
    </source>
</evidence>
<evidence type="ECO:0000259" key="13">
    <source>
        <dbReference type="PROSITE" id="PS50198"/>
    </source>
</evidence>
<keyword evidence="3" id="KW-0997">Cell inner membrane</keyword>
<evidence type="ECO:0000256" key="12">
    <source>
        <dbReference type="SAM" id="Phobius"/>
    </source>
</evidence>
<dbReference type="Pfam" id="PF13145">
    <property type="entry name" value="Rotamase_2"/>
    <property type="match status" value="1"/>
</dbReference>
<dbReference type="Proteomes" id="UP000506160">
    <property type="component" value="Unassembled WGS sequence"/>
</dbReference>
<comment type="caution">
    <text evidence="14">The sequence shown here is derived from an EMBL/GenBank/DDBJ whole genome shotgun (WGS) entry which is preliminary data.</text>
</comment>
<gene>
    <name evidence="14" type="ORF">O970_07220</name>
</gene>
<protein>
    <recommendedName>
        <fullName evidence="9">Periplasmic chaperone PpiD</fullName>
    </recommendedName>
    <alternativeName>
        <fullName evidence="10">Periplasmic folding chaperone</fullName>
    </alternativeName>
</protein>
<dbReference type="Gene3D" id="3.10.50.40">
    <property type="match status" value="1"/>
</dbReference>
<dbReference type="InterPro" id="IPR052029">
    <property type="entry name" value="PpiD_chaperone"/>
</dbReference>
<evidence type="ECO:0000256" key="1">
    <source>
        <dbReference type="ARBA" id="ARBA00004382"/>
    </source>
</evidence>
<dbReference type="SUPFAM" id="SSF109998">
    <property type="entry name" value="Triger factor/SurA peptide-binding domain-like"/>
    <property type="match status" value="1"/>
</dbReference>
<dbReference type="PANTHER" id="PTHR47529:SF1">
    <property type="entry name" value="PERIPLASMIC CHAPERONE PPID"/>
    <property type="match status" value="1"/>
</dbReference>
<dbReference type="SUPFAM" id="SSF54534">
    <property type="entry name" value="FKBP-like"/>
    <property type="match status" value="1"/>
</dbReference>
<comment type="subcellular location">
    <subcellularLocation>
        <location evidence="1">Cell inner membrane</location>
        <topology evidence="1">Single-pass type II membrane protein</topology>
        <orientation evidence="1">Periplasmic side</orientation>
    </subcellularLocation>
</comment>
<dbReference type="PANTHER" id="PTHR47529">
    <property type="entry name" value="PEPTIDYL-PROLYL CIS-TRANS ISOMERASE D"/>
    <property type="match status" value="1"/>
</dbReference>
<comment type="similarity">
    <text evidence="8">Belongs to the PpiD chaperone family.</text>
</comment>
<keyword evidence="11" id="KW-0697">Rotamase</keyword>